<organism evidence="2 3">
    <name type="scientific">Porphyra umbilicalis</name>
    <name type="common">Purple laver</name>
    <name type="synonym">Red alga</name>
    <dbReference type="NCBI Taxonomy" id="2786"/>
    <lineage>
        <taxon>Eukaryota</taxon>
        <taxon>Rhodophyta</taxon>
        <taxon>Bangiophyceae</taxon>
        <taxon>Bangiales</taxon>
        <taxon>Bangiaceae</taxon>
        <taxon>Porphyra</taxon>
    </lineage>
</organism>
<feature type="transmembrane region" description="Helical" evidence="1">
    <location>
        <begin position="397"/>
        <end position="419"/>
    </location>
</feature>
<gene>
    <name evidence="2" type="ORF">BU14_1376s0002</name>
</gene>
<accession>A0A1X6NLW4</accession>
<evidence type="ECO:0000313" key="3">
    <source>
        <dbReference type="Proteomes" id="UP000218209"/>
    </source>
</evidence>
<evidence type="ECO:0008006" key="4">
    <source>
        <dbReference type="Google" id="ProtNLM"/>
    </source>
</evidence>
<protein>
    <recommendedName>
        <fullName evidence="4">Iron-sulfur cluster biosynthesis family protein</fullName>
    </recommendedName>
</protein>
<keyword evidence="1" id="KW-0472">Membrane</keyword>
<feature type="transmembrane region" description="Helical" evidence="1">
    <location>
        <begin position="356"/>
        <end position="377"/>
    </location>
</feature>
<evidence type="ECO:0000256" key="1">
    <source>
        <dbReference type="SAM" id="Phobius"/>
    </source>
</evidence>
<sequence>MPDWALPLLGAAARTLSMAYDSSLAASEDVRWRDVDKRVVKAVEKSRGNRLTAADVAAAAGIGIDDAQKELVALASITNGAMDVSEGGDLAWRFPTDVRTALLSGSARARLQSLVESAWPLIYSGIRTGFGVLLLVSIVVTFVSIFALIAAASSSGSGGDRDDRRRGGGGMVFLSPGRVFGPSPFDAFYYNPYGSYYGRRAARGAPVRPAGGAQEGDPDGMSFLQAVFSFVFGDGDPNIDLDERRWKRVAAAIRASDGAVSAVQLAPLLNLPDSVDGNQDASAVDEQYMLPVLNRFGGHPEVTDEGDIVYVFPDLTTTARSSSGRTELLGTASTGGGAYLQEKEYTFSEASPFQRIAAALLGGVNVVGALALGSLLSSVRMTALTPDGVALVGTISALFPALAAYAGIYAVVPAVRIWWNRLRNRGIRARNDRRLRAARRLAGDREARRRVEGAAAYRRAKVIVGDADVVYSTDREISEQADPAVADFERRLGGK</sequence>
<dbReference type="Proteomes" id="UP000218209">
    <property type="component" value="Unassembled WGS sequence"/>
</dbReference>
<dbReference type="AlphaFoldDB" id="A0A1X6NLW4"/>
<keyword evidence="3" id="KW-1185">Reference proteome</keyword>
<dbReference type="PANTHER" id="PTHR47380">
    <property type="entry name" value="OS02G0533000 PROTEIN"/>
    <property type="match status" value="1"/>
</dbReference>
<name>A0A1X6NLW4_PORUM</name>
<dbReference type="EMBL" id="KV919482">
    <property type="protein sequence ID" value="OSX69585.1"/>
    <property type="molecule type" value="Genomic_DNA"/>
</dbReference>
<evidence type="ECO:0000313" key="2">
    <source>
        <dbReference type="EMBL" id="OSX69585.1"/>
    </source>
</evidence>
<reference evidence="2 3" key="1">
    <citation type="submission" date="2017-03" db="EMBL/GenBank/DDBJ databases">
        <title>WGS assembly of Porphyra umbilicalis.</title>
        <authorList>
            <person name="Brawley S.H."/>
            <person name="Blouin N.A."/>
            <person name="Ficko-Blean E."/>
            <person name="Wheeler G.L."/>
            <person name="Lohr M."/>
            <person name="Goodson H.V."/>
            <person name="Jenkins J.W."/>
            <person name="Blaby-Haas C.E."/>
            <person name="Helliwell K.E."/>
            <person name="Chan C."/>
            <person name="Marriage T."/>
            <person name="Bhattacharya D."/>
            <person name="Klein A.S."/>
            <person name="Badis Y."/>
            <person name="Brodie J."/>
            <person name="Cao Y."/>
            <person name="Collen J."/>
            <person name="Dittami S.M."/>
            <person name="Gachon C.M."/>
            <person name="Green B.R."/>
            <person name="Karpowicz S."/>
            <person name="Kim J.W."/>
            <person name="Kudahl U."/>
            <person name="Lin S."/>
            <person name="Michel G."/>
            <person name="Mittag M."/>
            <person name="Olson B.J."/>
            <person name="Pangilinan J."/>
            <person name="Peng Y."/>
            <person name="Qiu H."/>
            <person name="Shu S."/>
            <person name="Singer J.T."/>
            <person name="Smith A.G."/>
            <person name="Sprecher B.N."/>
            <person name="Wagner V."/>
            <person name="Wang W."/>
            <person name="Wang Z.-Y."/>
            <person name="Yan J."/>
            <person name="Yarish C."/>
            <person name="Zoeuner-Riek S."/>
            <person name="Zhuang Y."/>
            <person name="Zou Y."/>
            <person name="Lindquist E.A."/>
            <person name="Grimwood J."/>
            <person name="Barry K."/>
            <person name="Rokhsar D.S."/>
            <person name="Schmutz J."/>
            <person name="Stiller J.W."/>
            <person name="Grossman A.R."/>
            <person name="Prochnik S.E."/>
        </authorList>
    </citation>
    <scope>NUCLEOTIDE SEQUENCE [LARGE SCALE GENOMIC DNA]</scope>
    <source>
        <strain evidence="2">4086291</strain>
    </source>
</reference>
<dbReference type="PANTHER" id="PTHR47380:SF4">
    <property type="entry name" value="OS02G0533000 PROTEIN"/>
    <property type="match status" value="1"/>
</dbReference>
<feature type="transmembrane region" description="Helical" evidence="1">
    <location>
        <begin position="129"/>
        <end position="151"/>
    </location>
</feature>
<keyword evidence="1" id="KW-0812">Transmembrane</keyword>
<keyword evidence="1" id="KW-1133">Transmembrane helix</keyword>
<proteinExistence type="predicted"/>
<dbReference type="InterPro" id="IPR044200">
    <property type="entry name" value="At5g03900-like"/>
</dbReference>
<dbReference type="OrthoDB" id="4518at2759"/>